<name>A0ABY8L5R3_9FLAO</name>
<feature type="transmembrane region" description="Helical" evidence="6">
    <location>
        <begin position="395"/>
        <end position="414"/>
    </location>
</feature>
<evidence type="ECO:0000256" key="5">
    <source>
        <dbReference type="ARBA" id="ARBA00023136"/>
    </source>
</evidence>
<dbReference type="InterPro" id="IPR005495">
    <property type="entry name" value="LptG/LptF_permease"/>
</dbReference>
<feature type="transmembrane region" description="Helical" evidence="6">
    <location>
        <begin position="368"/>
        <end position="388"/>
    </location>
</feature>
<dbReference type="PANTHER" id="PTHR33529">
    <property type="entry name" value="SLR0882 PROTEIN-RELATED"/>
    <property type="match status" value="1"/>
</dbReference>
<keyword evidence="4 6" id="KW-1133">Transmembrane helix</keyword>
<accession>A0ABY8L5R3</accession>
<organism evidence="7 8">
    <name type="scientific">Tenacibaculum tangerinum</name>
    <dbReference type="NCBI Taxonomy" id="3038772"/>
    <lineage>
        <taxon>Bacteria</taxon>
        <taxon>Pseudomonadati</taxon>
        <taxon>Bacteroidota</taxon>
        <taxon>Flavobacteriia</taxon>
        <taxon>Flavobacteriales</taxon>
        <taxon>Flavobacteriaceae</taxon>
        <taxon>Tenacibaculum</taxon>
    </lineage>
</organism>
<keyword evidence="8" id="KW-1185">Reference proteome</keyword>
<comment type="subcellular location">
    <subcellularLocation>
        <location evidence="1">Cell membrane</location>
        <topology evidence="1">Multi-pass membrane protein</topology>
    </subcellularLocation>
</comment>
<evidence type="ECO:0000256" key="3">
    <source>
        <dbReference type="ARBA" id="ARBA00022692"/>
    </source>
</evidence>
<dbReference type="Proteomes" id="UP001232001">
    <property type="component" value="Chromosome"/>
</dbReference>
<dbReference type="PANTHER" id="PTHR33529:SF6">
    <property type="entry name" value="YJGP_YJGQ FAMILY PERMEASE"/>
    <property type="match status" value="1"/>
</dbReference>
<evidence type="ECO:0000256" key="6">
    <source>
        <dbReference type="SAM" id="Phobius"/>
    </source>
</evidence>
<protein>
    <submittedName>
        <fullName evidence="7">LptF/LptG family permease</fullName>
    </submittedName>
</protein>
<feature type="transmembrane region" description="Helical" evidence="6">
    <location>
        <begin position="53"/>
        <end position="78"/>
    </location>
</feature>
<evidence type="ECO:0000256" key="1">
    <source>
        <dbReference type="ARBA" id="ARBA00004651"/>
    </source>
</evidence>
<reference evidence="7 8" key="1">
    <citation type="submission" date="2023-04" db="EMBL/GenBank/DDBJ databases">
        <title>Tenacibaculum tangerinum sp. nov., isolated from sea tidal flat of South Korea.</title>
        <authorList>
            <person name="Lee S.H."/>
            <person name="Kim J.-J."/>
        </authorList>
    </citation>
    <scope>NUCLEOTIDE SEQUENCE [LARGE SCALE GENOMIC DNA]</scope>
    <source>
        <strain evidence="7 8">GRR-S3-23</strain>
    </source>
</reference>
<dbReference type="RefSeq" id="WP_279652595.1">
    <property type="nucleotide sequence ID" value="NZ_CP122539.1"/>
</dbReference>
<keyword evidence="3 6" id="KW-0812">Transmembrane</keyword>
<gene>
    <name evidence="7" type="ORF">P8625_06160</name>
</gene>
<dbReference type="EMBL" id="CP122539">
    <property type="protein sequence ID" value="WGH76735.1"/>
    <property type="molecule type" value="Genomic_DNA"/>
</dbReference>
<evidence type="ECO:0000256" key="4">
    <source>
        <dbReference type="ARBA" id="ARBA00022989"/>
    </source>
</evidence>
<feature type="transmembrane region" description="Helical" evidence="6">
    <location>
        <begin position="426"/>
        <end position="449"/>
    </location>
</feature>
<feature type="transmembrane region" description="Helical" evidence="6">
    <location>
        <begin position="99"/>
        <end position="122"/>
    </location>
</feature>
<evidence type="ECO:0000313" key="8">
    <source>
        <dbReference type="Proteomes" id="UP001232001"/>
    </source>
</evidence>
<evidence type="ECO:0000256" key="2">
    <source>
        <dbReference type="ARBA" id="ARBA00022475"/>
    </source>
</evidence>
<proteinExistence type="predicted"/>
<keyword evidence="2" id="KW-1003">Cell membrane</keyword>
<feature type="transmembrane region" description="Helical" evidence="6">
    <location>
        <begin position="12"/>
        <end position="33"/>
    </location>
</feature>
<evidence type="ECO:0000313" key="7">
    <source>
        <dbReference type="EMBL" id="WGH76735.1"/>
    </source>
</evidence>
<sequence>MKTLDRYILKSFLIPFLATFFIILFVLVMQALWLAFDNFAGKGISVGIILKFLWYTTLIVAPQALPIGVLLSSIMTLGSLSENYEFAAAKSAGVSLQRMVRPIVFLAIFLSGINFLFLNYVYPYAMLKQLNMKVNIKKKQPAIALVAGGFNTEIPNFQIKFKEKYGEEDNLLKEVMIYDLSSKKGNNKIITAKKGEILSEDGSRYMTLILKDGYYFEHHEKVGMPFKEREKMAASYADFEKYTINIDISSFNDDDIDDLKYTKNFNMLSLKQLNDTLPTLKRDYDAFVSSRAKNLFLSIDIEDLHQYPDSLINKELSLNILDNFDLKEKRNILSIATSKLERTINNNNSNKETLKNKRKYLNLYDIEFYNRVAFSLSCLLLFFIGAPLGSIIRKGGMGMPMILAICIYVLYFFSNTFGRNLAEESSLTAIFGSWLSVFLMLPLAITLTVRATKDKGLFDVNSFFAPIQNFVKNLFSKKEKNAT</sequence>
<dbReference type="Pfam" id="PF03739">
    <property type="entry name" value="LptF_LptG"/>
    <property type="match status" value="1"/>
</dbReference>
<keyword evidence="5 6" id="KW-0472">Membrane</keyword>